<accession>A0A0A9GMX9</accession>
<evidence type="ECO:0000313" key="1">
    <source>
        <dbReference type="EMBL" id="JAE23906.1"/>
    </source>
</evidence>
<protein>
    <submittedName>
        <fullName evidence="1">Uncharacterized protein</fullName>
    </submittedName>
</protein>
<reference evidence="1" key="2">
    <citation type="journal article" date="2015" name="Data Brief">
        <title>Shoot transcriptome of the giant reed, Arundo donax.</title>
        <authorList>
            <person name="Barrero R.A."/>
            <person name="Guerrero F.D."/>
            <person name="Moolhuijzen P."/>
            <person name="Goolsby J.A."/>
            <person name="Tidwell J."/>
            <person name="Bellgard S.E."/>
            <person name="Bellgard M.I."/>
        </authorList>
    </citation>
    <scope>NUCLEOTIDE SEQUENCE</scope>
    <source>
        <tissue evidence="1">Shoot tissue taken approximately 20 cm above the soil surface</tissue>
    </source>
</reference>
<dbReference type="AlphaFoldDB" id="A0A0A9GMX9"/>
<organism evidence="1">
    <name type="scientific">Arundo donax</name>
    <name type="common">Giant reed</name>
    <name type="synonym">Donax arundinaceus</name>
    <dbReference type="NCBI Taxonomy" id="35708"/>
    <lineage>
        <taxon>Eukaryota</taxon>
        <taxon>Viridiplantae</taxon>
        <taxon>Streptophyta</taxon>
        <taxon>Embryophyta</taxon>
        <taxon>Tracheophyta</taxon>
        <taxon>Spermatophyta</taxon>
        <taxon>Magnoliopsida</taxon>
        <taxon>Liliopsida</taxon>
        <taxon>Poales</taxon>
        <taxon>Poaceae</taxon>
        <taxon>PACMAD clade</taxon>
        <taxon>Arundinoideae</taxon>
        <taxon>Arundineae</taxon>
        <taxon>Arundo</taxon>
    </lineage>
</organism>
<sequence>MLPTNHYRCIDVGYKISKKKGQQDKPKTSRH</sequence>
<dbReference type="EMBL" id="GBRH01173990">
    <property type="protein sequence ID" value="JAE23906.1"/>
    <property type="molecule type" value="Transcribed_RNA"/>
</dbReference>
<proteinExistence type="predicted"/>
<name>A0A0A9GMX9_ARUDO</name>
<reference evidence="1" key="1">
    <citation type="submission" date="2014-09" db="EMBL/GenBank/DDBJ databases">
        <authorList>
            <person name="Magalhaes I.L.F."/>
            <person name="Oliveira U."/>
            <person name="Santos F.R."/>
            <person name="Vidigal T.H.D.A."/>
            <person name="Brescovit A.D."/>
            <person name="Santos A.J."/>
        </authorList>
    </citation>
    <scope>NUCLEOTIDE SEQUENCE</scope>
    <source>
        <tissue evidence="1">Shoot tissue taken approximately 20 cm above the soil surface</tissue>
    </source>
</reference>